<gene>
    <name evidence="2" type="ORF">MCHLO_11764</name>
</gene>
<sequence length="172" mass="19337">MPNAGQLESAPQFQSTKPVPVFSNPDTLRNNYTDSETQHLFLDDLSSRPRMHPIPSLLVDEGTRVWAGVDEGSALVPRRLTPFLSRRRQRCERRQRDTKLTPLIHESPHTTPQWGLHTRRRSSFSSSSPASRTIPPRHVCLETVSTNPANVNSANTDQRNQCRAPAPAVLRA</sequence>
<proteinExistence type="predicted"/>
<reference evidence="2" key="1">
    <citation type="submission" date="2014-09" db="EMBL/GenBank/DDBJ databases">
        <title>Genome sequence of the luminous mushroom Mycena chlorophos for searching fungal bioluminescence genes.</title>
        <authorList>
            <person name="Tanaka Y."/>
            <person name="Kasuga D."/>
            <person name="Oba Y."/>
            <person name="Hase S."/>
            <person name="Sato K."/>
            <person name="Oba Y."/>
            <person name="Sakakibara Y."/>
        </authorList>
    </citation>
    <scope>NUCLEOTIDE SEQUENCE</scope>
</reference>
<keyword evidence="3" id="KW-1185">Reference proteome</keyword>
<name>A0ABQ0LV62_MYCCL</name>
<feature type="region of interest" description="Disordered" evidence="1">
    <location>
        <begin position="1"/>
        <end position="32"/>
    </location>
</feature>
<dbReference type="EMBL" id="DF848815">
    <property type="protein sequence ID" value="GAT54946.1"/>
    <property type="molecule type" value="Genomic_DNA"/>
</dbReference>
<dbReference type="Proteomes" id="UP000815677">
    <property type="component" value="Unassembled WGS sequence"/>
</dbReference>
<evidence type="ECO:0000256" key="1">
    <source>
        <dbReference type="SAM" id="MobiDB-lite"/>
    </source>
</evidence>
<evidence type="ECO:0000313" key="2">
    <source>
        <dbReference type="EMBL" id="GAT54946.1"/>
    </source>
</evidence>
<organism evidence="2 3">
    <name type="scientific">Mycena chlorophos</name>
    <name type="common">Agaric fungus</name>
    <name type="synonym">Agaricus chlorophos</name>
    <dbReference type="NCBI Taxonomy" id="658473"/>
    <lineage>
        <taxon>Eukaryota</taxon>
        <taxon>Fungi</taxon>
        <taxon>Dikarya</taxon>
        <taxon>Basidiomycota</taxon>
        <taxon>Agaricomycotina</taxon>
        <taxon>Agaricomycetes</taxon>
        <taxon>Agaricomycetidae</taxon>
        <taxon>Agaricales</taxon>
        <taxon>Marasmiineae</taxon>
        <taxon>Mycenaceae</taxon>
        <taxon>Mycena</taxon>
    </lineage>
</organism>
<feature type="region of interest" description="Disordered" evidence="1">
    <location>
        <begin position="104"/>
        <end position="136"/>
    </location>
</feature>
<feature type="compositionally biased region" description="Polar residues" evidence="1">
    <location>
        <begin position="148"/>
        <end position="161"/>
    </location>
</feature>
<feature type="compositionally biased region" description="Low complexity" evidence="1">
    <location>
        <begin position="123"/>
        <end position="136"/>
    </location>
</feature>
<accession>A0ABQ0LV62</accession>
<evidence type="ECO:0000313" key="3">
    <source>
        <dbReference type="Proteomes" id="UP000815677"/>
    </source>
</evidence>
<protein>
    <submittedName>
        <fullName evidence="2">Uncharacterized protein</fullName>
    </submittedName>
</protein>
<feature type="region of interest" description="Disordered" evidence="1">
    <location>
        <begin position="148"/>
        <end position="172"/>
    </location>
</feature>